<dbReference type="AlphaFoldDB" id="A0A9J7AQ35"/>
<organism evidence="1 2">
    <name type="scientific">Nisaea acidiphila</name>
    <dbReference type="NCBI Taxonomy" id="1862145"/>
    <lineage>
        <taxon>Bacteria</taxon>
        <taxon>Pseudomonadati</taxon>
        <taxon>Pseudomonadota</taxon>
        <taxon>Alphaproteobacteria</taxon>
        <taxon>Rhodospirillales</taxon>
        <taxon>Thalassobaculaceae</taxon>
        <taxon>Nisaea</taxon>
    </lineage>
</organism>
<sequence>MIKEKLGDMVTRLLEQTEAGKVDWEQTATKGRFQATLGDYALMICEQENADDPETIEYRITVYNGDGEDVECFSDEDLAAALEANAEKTYRQTMRKIFELARRKALGAEEAVDAILELLDEDEEEGKTDPE</sequence>
<dbReference type="RefSeq" id="WP_257768554.1">
    <property type="nucleotide sequence ID" value="NZ_CP102480.1"/>
</dbReference>
<accession>A0A9J7AQ35</accession>
<keyword evidence="2" id="KW-1185">Reference proteome</keyword>
<dbReference type="EMBL" id="CP102480">
    <property type="protein sequence ID" value="UUX49723.1"/>
    <property type="molecule type" value="Genomic_DNA"/>
</dbReference>
<name>A0A9J7AQ35_9PROT</name>
<evidence type="ECO:0000313" key="2">
    <source>
        <dbReference type="Proteomes" id="UP001060336"/>
    </source>
</evidence>
<proteinExistence type="predicted"/>
<dbReference type="Proteomes" id="UP001060336">
    <property type="component" value="Chromosome"/>
</dbReference>
<evidence type="ECO:0000313" key="1">
    <source>
        <dbReference type="EMBL" id="UUX49723.1"/>
    </source>
</evidence>
<gene>
    <name evidence="1" type="ORF">NUH88_20280</name>
</gene>
<reference evidence="1" key="1">
    <citation type="submission" date="2022-08" db="EMBL/GenBank/DDBJ databases">
        <title>Nisaea acidiphila sp. nov., isolated from a marine algal debris and emended description of the genus Nisaea Urios et al. 2008.</title>
        <authorList>
            <person name="Kwon K."/>
        </authorList>
    </citation>
    <scope>NUCLEOTIDE SEQUENCE</scope>
    <source>
        <strain evidence="1">MEBiC11861</strain>
    </source>
</reference>
<dbReference type="KEGG" id="naci:NUH88_20280"/>
<protein>
    <submittedName>
        <fullName evidence="1">Uncharacterized protein</fullName>
    </submittedName>
</protein>